<accession>A0AAP0JX16</accession>
<protein>
    <submittedName>
        <fullName evidence="2">Uncharacterized protein</fullName>
    </submittedName>
</protein>
<evidence type="ECO:0000313" key="2">
    <source>
        <dbReference type="EMBL" id="KAK9141778.1"/>
    </source>
</evidence>
<evidence type="ECO:0000256" key="1">
    <source>
        <dbReference type="SAM" id="MobiDB-lite"/>
    </source>
</evidence>
<sequence>MPILASPRGVSNAIAPSPKALFALGPIRVDPRGSTWAGLGSRDGNPVTKEVGVYMEGWGRSSVEREQTREHGGGERRHRDAGTRRQGGSGGGGRRTSSEQERRADCGRGSAERESEEVRAGERDGDQGGSRAGGRRRYRGRGARKTANGGTDVSAEEKEEVR</sequence>
<organism evidence="2 3">
    <name type="scientific">Stephania yunnanensis</name>
    <dbReference type="NCBI Taxonomy" id="152371"/>
    <lineage>
        <taxon>Eukaryota</taxon>
        <taxon>Viridiplantae</taxon>
        <taxon>Streptophyta</taxon>
        <taxon>Embryophyta</taxon>
        <taxon>Tracheophyta</taxon>
        <taxon>Spermatophyta</taxon>
        <taxon>Magnoliopsida</taxon>
        <taxon>Ranunculales</taxon>
        <taxon>Menispermaceae</taxon>
        <taxon>Menispermoideae</taxon>
        <taxon>Cissampelideae</taxon>
        <taxon>Stephania</taxon>
    </lineage>
</organism>
<gene>
    <name evidence="2" type="ORF">Syun_011178</name>
</gene>
<feature type="compositionally biased region" description="Basic and acidic residues" evidence="1">
    <location>
        <begin position="62"/>
        <end position="83"/>
    </location>
</feature>
<comment type="caution">
    <text evidence="2">The sequence shown here is derived from an EMBL/GenBank/DDBJ whole genome shotgun (WGS) entry which is preliminary data.</text>
</comment>
<dbReference type="Proteomes" id="UP001420932">
    <property type="component" value="Unassembled WGS sequence"/>
</dbReference>
<evidence type="ECO:0000313" key="3">
    <source>
        <dbReference type="Proteomes" id="UP001420932"/>
    </source>
</evidence>
<dbReference type="AlphaFoldDB" id="A0AAP0JX16"/>
<feature type="region of interest" description="Disordered" evidence="1">
    <location>
        <begin position="57"/>
        <end position="162"/>
    </location>
</feature>
<name>A0AAP0JX16_9MAGN</name>
<feature type="compositionally biased region" description="Gly residues" evidence="1">
    <location>
        <begin position="85"/>
        <end position="94"/>
    </location>
</feature>
<feature type="compositionally biased region" description="Basic and acidic residues" evidence="1">
    <location>
        <begin position="96"/>
        <end position="126"/>
    </location>
</feature>
<dbReference type="EMBL" id="JBBNAF010000005">
    <property type="protein sequence ID" value="KAK9141778.1"/>
    <property type="molecule type" value="Genomic_DNA"/>
</dbReference>
<keyword evidence="3" id="KW-1185">Reference proteome</keyword>
<feature type="compositionally biased region" description="Basic residues" evidence="1">
    <location>
        <begin position="133"/>
        <end position="144"/>
    </location>
</feature>
<proteinExistence type="predicted"/>
<reference evidence="2 3" key="1">
    <citation type="submission" date="2024-01" db="EMBL/GenBank/DDBJ databases">
        <title>Genome assemblies of Stephania.</title>
        <authorList>
            <person name="Yang L."/>
        </authorList>
    </citation>
    <scope>NUCLEOTIDE SEQUENCE [LARGE SCALE GENOMIC DNA]</scope>
    <source>
        <strain evidence="2">YNDBR</strain>
        <tissue evidence="2">Leaf</tissue>
    </source>
</reference>